<dbReference type="InterPro" id="IPR019734">
    <property type="entry name" value="TPR_rpt"/>
</dbReference>
<dbReference type="PROSITE" id="PS50005">
    <property type="entry name" value="TPR"/>
    <property type="match status" value="1"/>
</dbReference>
<dbReference type="InterPro" id="IPR011990">
    <property type="entry name" value="TPR-like_helical_dom_sf"/>
</dbReference>
<feature type="transmembrane region" description="Helical" evidence="2">
    <location>
        <begin position="13"/>
        <end position="41"/>
    </location>
</feature>
<protein>
    <recommendedName>
        <fullName evidence="5">Tetratricopeptide repeat protein</fullName>
    </recommendedName>
</protein>
<dbReference type="Gene3D" id="1.25.40.10">
    <property type="entry name" value="Tetratricopeptide repeat domain"/>
    <property type="match status" value="2"/>
</dbReference>
<accession>A0A9W5Y2M1</accession>
<organism evidence="3 4">
    <name type="scientific">Clostridium folliculivorans</name>
    <dbReference type="NCBI Taxonomy" id="2886038"/>
    <lineage>
        <taxon>Bacteria</taxon>
        <taxon>Bacillati</taxon>
        <taxon>Bacillota</taxon>
        <taxon>Clostridia</taxon>
        <taxon>Eubacteriales</taxon>
        <taxon>Clostridiaceae</taxon>
        <taxon>Clostridium</taxon>
    </lineage>
</organism>
<proteinExistence type="predicted"/>
<dbReference type="SUPFAM" id="SSF81901">
    <property type="entry name" value="HCP-like"/>
    <property type="match status" value="1"/>
</dbReference>
<gene>
    <name evidence="3" type="ORF">CFOLD11_23070</name>
</gene>
<sequence>MGEKVSKSFPKDLILIVIILGIMFFVNPAIGSILFWIYIIYKGITNRDMLSAFMANRAYRNYQYPKAINWYKKAALSKVSKAKIIANYVFLELKHGDVCEADRIFDKITSDRQFKEKDLQNIKMAEALIYWKKNDVDSAIKTLQDLSTTHKTSTIFETLGYFLINKGDLNEALEFNEAALITYNSSSIIKANLGEIYYNLGNFEKAKELFTPLIDDYVNFSEPYYYSGLILAEEGNKEAAAELLNKAFSLEESFLSNLNKETIKQKLEKISKEKPLNL</sequence>
<evidence type="ECO:0000256" key="2">
    <source>
        <dbReference type="SAM" id="Phobius"/>
    </source>
</evidence>
<dbReference type="RefSeq" id="WP_261852439.1">
    <property type="nucleotide sequence ID" value="NZ_BQXY01000003.1"/>
</dbReference>
<evidence type="ECO:0000313" key="3">
    <source>
        <dbReference type="EMBL" id="GKU25481.1"/>
    </source>
</evidence>
<dbReference type="Proteomes" id="UP001057868">
    <property type="component" value="Unassembled WGS sequence"/>
</dbReference>
<evidence type="ECO:0000256" key="1">
    <source>
        <dbReference type="PROSITE-ProRule" id="PRU00339"/>
    </source>
</evidence>
<keyword evidence="2" id="KW-1133">Transmembrane helix</keyword>
<keyword evidence="2" id="KW-0472">Membrane</keyword>
<dbReference type="AlphaFoldDB" id="A0A9W5Y2M1"/>
<feature type="repeat" description="TPR" evidence="1">
    <location>
        <begin position="221"/>
        <end position="254"/>
    </location>
</feature>
<evidence type="ECO:0000313" key="4">
    <source>
        <dbReference type="Proteomes" id="UP001057868"/>
    </source>
</evidence>
<keyword evidence="2" id="KW-0812">Transmembrane</keyword>
<comment type="caution">
    <text evidence="3">The sequence shown here is derived from an EMBL/GenBank/DDBJ whole genome shotgun (WGS) entry which is preliminary data.</text>
</comment>
<keyword evidence="1" id="KW-0802">TPR repeat</keyword>
<keyword evidence="4" id="KW-1185">Reference proteome</keyword>
<reference evidence="3" key="1">
    <citation type="journal article" date="2023" name="Int. J. Syst. Evol. Microbiol.">
        <title>&lt;i&gt;Clostridium folliculivorans&lt;/i&gt; sp. nov., isolated from soil samples of an organic paddy in Japan.</title>
        <authorList>
            <person name="Tazawa J."/>
            <person name="Kobayashi H."/>
            <person name="Tanizawa Y."/>
            <person name="Uchino A."/>
            <person name="Tanaka F."/>
            <person name="Urashima Y."/>
            <person name="Miura S."/>
            <person name="Sakamoto M."/>
            <person name="Ohkuma M."/>
            <person name="Tohno M."/>
        </authorList>
    </citation>
    <scope>NUCLEOTIDE SEQUENCE</scope>
    <source>
        <strain evidence="3">D1-1</strain>
    </source>
</reference>
<evidence type="ECO:0008006" key="5">
    <source>
        <dbReference type="Google" id="ProtNLM"/>
    </source>
</evidence>
<dbReference type="EMBL" id="BQXY01000003">
    <property type="protein sequence ID" value="GKU25481.1"/>
    <property type="molecule type" value="Genomic_DNA"/>
</dbReference>
<dbReference type="Pfam" id="PF13432">
    <property type="entry name" value="TPR_16"/>
    <property type="match status" value="1"/>
</dbReference>
<name>A0A9W5Y2M1_9CLOT</name>